<feature type="transmembrane region" description="Helical" evidence="1">
    <location>
        <begin position="20"/>
        <end position="37"/>
    </location>
</feature>
<evidence type="ECO:0000313" key="2">
    <source>
        <dbReference type="EMBL" id="MCW3784716.1"/>
    </source>
</evidence>
<evidence type="ECO:0000256" key="1">
    <source>
        <dbReference type="SAM" id="Phobius"/>
    </source>
</evidence>
<reference evidence="2 3" key="1">
    <citation type="submission" date="2022-10" db="EMBL/GenBank/DDBJ databases">
        <title>Defluviimonas sp. CAU 1641 isolated from mud.</title>
        <authorList>
            <person name="Kim W."/>
        </authorList>
    </citation>
    <scope>NUCLEOTIDE SEQUENCE [LARGE SCALE GENOMIC DNA]</scope>
    <source>
        <strain evidence="2 3">CAU 1641</strain>
    </source>
</reference>
<keyword evidence="1" id="KW-1133">Transmembrane helix</keyword>
<organism evidence="2 3">
    <name type="scientific">Defluviimonas salinarum</name>
    <dbReference type="NCBI Taxonomy" id="2992147"/>
    <lineage>
        <taxon>Bacteria</taxon>
        <taxon>Pseudomonadati</taxon>
        <taxon>Pseudomonadota</taxon>
        <taxon>Alphaproteobacteria</taxon>
        <taxon>Rhodobacterales</taxon>
        <taxon>Paracoccaceae</taxon>
        <taxon>Albidovulum</taxon>
    </lineage>
</organism>
<name>A0ABT3JAJ9_9RHOB</name>
<feature type="transmembrane region" description="Helical" evidence="1">
    <location>
        <begin position="57"/>
        <end position="81"/>
    </location>
</feature>
<keyword evidence="3" id="KW-1185">Reference proteome</keyword>
<dbReference type="EMBL" id="JAPDOG010000060">
    <property type="protein sequence ID" value="MCW3784716.1"/>
    <property type="molecule type" value="Genomic_DNA"/>
</dbReference>
<feature type="transmembrane region" description="Helical" evidence="1">
    <location>
        <begin position="93"/>
        <end position="117"/>
    </location>
</feature>
<comment type="caution">
    <text evidence="2">The sequence shown here is derived from an EMBL/GenBank/DDBJ whole genome shotgun (WGS) entry which is preliminary data.</text>
</comment>
<gene>
    <name evidence="2" type="ORF">OM960_24690</name>
</gene>
<feature type="transmembrane region" description="Helical" evidence="1">
    <location>
        <begin position="189"/>
        <end position="213"/>
    </location>
</feature>
<keyword evidence="1" id="KW-0472">Membrane</keyword>
<keyword evidence="1" id="KW-0812">Transmembrane</keyword>
<evidence type="ECO:0000313" key="3">
    <source>
        <dbReference type="Proteomes" id="UP001207582"/>
    </source>
</evidence>
<proteinExistence type="predicted"/>
<dbReference type="Proteomes" id="UP001207582">
    <property type="component" value="Unassembled WGS sequence"/>
</dbReference>
<protein>
    <submittedName>
        <fullName evidence="2">Uncharacterized protein</fullName>
    </submittedName>
</protein>
<accession>A0ABT3JAJ9</accession>
<feature type="transmembrane region" description="Helical" evidence="1">
    <location>
        <begin position="152"/>
        <end position="169"/>
    </location>
</feature>
<sequence length="223" mass="24194">MRMNRLFSLELPFTRFLRNVVLVSLAALIPVVLLYVATRPGFGAMLLGGGPALSRFLRQIITNGLPVVFIVNYISFFLFAWMNTGSRGKRDSAFIVLVDITARLMAFVVLHALIYVLSADWFGSFAGSRITALSVVAPTLARSALFENISGAYLYATLVSALPLYVGAVERSALFDRLTRRFPRKSGPVIIALALFACFALILSGIAALAVHLQEGFSWGGAG</sequence>